<dbReference type="GO" id="GO:0000712">
    <property type="term" value="P:resolution of meiotic recombination intermediates"/>
    <property type="evidence" value="ECO:0007669"/>
    <property type="project" value="TreeGrafter"/>
</dbReference>
<gene>
    <name evidence="10" type="ORF">APZ42_015088</name>
</gene>
<proteinExistence type="inferred from homology"/>
<comment type="subcellular location">
    <subcellularLocation>
        <location evidence="1">Nucleus</location>
    </subcellularLocation>
</comment>
<reference evidence="10 11" key="1">
    <citation type="submission" date="2016-03" db="EMBL/GenBank/DDBJ databases">
        <title>EvidentialGene: Evidence-directed Construction of Genes on Genomes.</title>
        <authorList>
            <person name="Gilbert D.G."/>
            <person name="Choi J.-H."/>
            <person name="Mockaitis K."/>
            <person name="Colbourne J."/>
            <person name="Pfrender M."/>
        </authorList>
    </citation>
    <scope>NUCLEOTIDE SEQUENCE [LARGE SCALE GENOMIC DNA]</scope>
    <source>
        <strain evidence="10 11">Xinb3</strain>
        <tissue evidence="10">Complete organism</tissue>
    </source>
</reference>
<dbReference type="CDD" id="cd22999">
    <property type="entry name" value="SAP_SLX4"/>
    <property type="match status" value="1"/>
</dbReference>
<dbReference type="Gene3D" id="3.30.710.10">
    <property type="entry name" value="Potassium Channel Kv1.1, Chain A"/>
    <property type="match status" value="1"/>
</dbReference>
<feature type="region of interest" description="Disordered" evidence="9">
    <location>
        <begin position="664"/>
        <end position="717"/>
    </location>
</feature>
<dbReference type="SUPFAM" id="SSF54695">
    <property type="entry name" value="POZ domain"/>
    <property type="match status" value="1"/>
</dbReference>
<dbReference type="Proteomes" id="UP000076858">
    <property type="component" value="Unassembled WGS sequence"/>
</dbReference>
<organism evidence="10 11">
    <name type="scientific">Daphnia magna</name>
    <dbReference type="NCBI Taxonomy" id="35525"/>
    <lineage>
        <taxon>Eukaryota</taxon>
        <taxon>Metazoa</taxon>
        <taxon>Ecdysozoa</taxon>
        <taxon>Arthropoda</taxon>
        <taxon>Crustacea</taxon>
        <taxon>Branchiopoda</taxon>
        <taxon>Diplostraca</taxon>
        <taxon>Cladocera</taxon>
        <taxon>Anomopoda</taxon>
        <taxon>Daphniidae</taxon>
        <taxon>Daphnia</taxon>
    </lineage>
</organism>
<feature type="coiled-coil region" evidence="8">
    <location>
        <begin position="167"/>
        <end position="194"/>
    </location>
</feature>
<evidence type="ECO:0000256" key="9">
    <source>
        <dbReference type="SAM" id="MobiDB-lite"/>
    </source>
</evidence>
<evidence type="ECO:0000256" key="2">
    <source>
        <dbReference type="ARBA" id="ARBA00006661"/>
    </source>
</evidence>
<dbReference type="InterPro" id="IPR011333">
    <property type="entry name" value="SKP1/BTB/POZ_sf"/>
</dbReference>
<dbReference type="AlphaFoldDB" id="A0A0P5WDE0"/>
<keyword evidence="5" id="KW-0234">DNA repair</keyword>
<dbReference type="OrthoDB" id="1931232at2759"/>
<evidence type="ECO:0000256" key="3">
    <source>
        <dbReference type="ARBA" id="ARBA00022763"/>
    </source>
</evidence>
<dbReference type="STRING" id="35525.A0A0P5WDE0"/>
<dbReference type="Pfam" id="PF09494">
    <property type="entry name" value="Slx4"/>
    <property type="match status" value="1"/>
</dbReference>
<comment type="caution">
    <text evidence="10">The sequence shown here is derived from an EMBL/GenBank/DDBJ whole genome shotgun (WGS) entry which is preliminary data.</text>
</comment>
<dbReference type="InterPro" id="IPR000210">
    <property type="entry name" value="BTB/POZ_dom"/>
</dbReference>
<evidence type="ECO:0000256" key="4">
    <source>
        <dbReference type="ARBA" id="ARBA00023172"/>
    </source>
</evidence>
<keyword evidence="10" id="KW-0436">Ligase</keyword>
<dbReference type="GO" id="GO:0006260">
    <property type="term" value="P:DNA replication"/>
    <property type="evidence" value="ECO:0007669"/>
    <property type="project" value="InterPro"/>
</dbReference>
<feature type="region of interest" description="Disordered" evidence="9">
    <location>
        <begin position="1053"/>
        <end position="1089"/>
    </location>
</feature>
<dbReference type="GO" id="GO:0004812">
    <property type="term" value="F:aminoacyl-tRNA ligase activity"/>
    <property type="evidence" value="ECO:0007669"/>
    <property type="project" value="UniProtKB-KW"/>
</dbReference>
<dbReference type="GO" id="GO:0033557">
    <property type="term" value="C:Slx1-Slx4 complex"/>
    <property type="evidence" value="ECO:0007669"/>
    <property type="project" value="InterPro"/>
</dbReference>
<sequence>MLPTKKLLKLSRNQSHKLAKSDAPLDDSLDDFLVTRPLRTERKINKDKSEPVSKCTGQQQTKLITNKIDLTPSGSELVKTEESQVGFQCPQCNKTVFSVSEKSERCSFCKHSALSESRGALFEDRQHEQLIEPLSPKLPDKQLKRRIPAEKRPVRRKAADPSDLSLAIALSESLQSANENARKLEEELLITGNMTEVIAELRNDEQQGTGTILSHVLSIPAIVPTLTKVKRKAKAATKREPTHYTLSLRSHAERERLIADRAASVLNQEPDDPVKPPKAVFTHPLPISEYIQKFSEDKRSLWKRSSLQNDPTADQSGVFYVDALRSVISPSGKKCGYSNILLHVSQLPGRNSSQRESIPSTQMILEELASAAEGGFIDNPNPTQNGSDSFGLPSALAKLKDDWSQLVNNPLMSDVTVRAKNGNISAHRLVFAVRFPSILDSIFSKRKDAGETFILDWSSYSASSVLRVLHFIYTASYEHDEEDVLHVRRIARRHNISDLIDLLPHQYESDHETSDEEEEDSMKLNTSVNASPVSSKETCLDRVSESSNIQKSLRFSSANGNEKKEIQVNNSEHSPCGFGSKSLALSEDGLQTLHSEYEELSVLQQKTANASETGKNTRNSPSKEVAIVRLSSGHHQVERTITSAIDMEMSSNATSRIVPLSPDMFHETLGHSDEEPNSSDEVVDLTQETDSDRQSNRSSSPHAGSCEKNNNSPDKTDVSMAECSLTLAPNSSLVKNPKNSSLQNSLLDDLVGSCSRANPSSFINDSVSSWNCYGGEVEDVLHNYPSPVAPTISSPCLAVAEVEAKKSNNQYDEFPDELDSIFGQLLDVEPSPKHTVVSLAIPCSADGVAADVNTPEGPRQAKKRKMDVTPLPDYRSMETPLLKQELVKYGLKPLKRSNAVKLLHHIYEELHPFVTDSESSFQDTPERQTTRESRRTHHPACVPPSPSKSIRDSTSCDESGHSQEDEESMIVMELDREIPDSQLGSPGRSVPLKDRMKIFFKKRPDIHKLVLTYEPISFEYLFAEIRKERIRCKAQELLDWLDEECITCRMKSRNRNRPTNGEDEALVPKLTPPKKVATAPTRPAQKARRGVVKKLL</sequence>
<dbReference type="InterPro" id="IPR018574">
    <property type="entry name" value="Structure-sp_endonuc_su_Slx4"/>
</dbReference>
<feature type="region of interest" description="Disordered" evidence="9">
    <location>
        <begin position="508"/>
        <end position="530"/>
    </location>
</feature>
<evidence type="ECO:0000256" key="8">
    <source>
        <dbReference type="SAM" id="Coils"/>
    </source>
</evidence>
<evidence type="ECO:0000256" key="7">
    <source>
        <dbReference type="ARBA" id="ARBA00029496"/>
    </source>
</evidence>
<evidence type="ECO:0000256" key="5">
    <source>
        <dbReference type="ARBA" id="ARBA00023204"/>
    </source>
</evidence>
<dbReference type="EMBL" id="LRGB01000512">
    <property type="protein sequence ID" value="KZS18568.1"/>
    <property type="molecule type" value="Genomic_DNA"/>
</dbReference>
<evidence type="ECO:0000313" key="11">
    <source>
        <dbReference type="Proteomes" id="UP000076858"/>
    </source>
</evidence>
<dbReference type="PANTHER" id="PTHR21541">
    <property type="entry name" value="BTB POZ DOMAIN CONTAINING 12"/>
    <property type="match status" value="1"/>
</dbReference>
<feature type="compositionally biased region" description="Polar residues" evidence="9">
    <location>
        <begin position="696"/>
        <end position="713"/>
    </location>
</feature>
<keyword evidence="6" id="KW-0539">Nucleus</keyword>
<evidence type="ECO:0000313" key="10">
    <source>
        <dbReference type="EMBL" id="KZS18568.1"/>
    </source>
</evidence>
<dbReference type="GO" id="GO:0006281">
    <property type="term" value="P:DNA repair"/>
    <property type="evidence" value="ECO:0007669"/>
    <property type="project" value="UniProtKB-KW"/>
</dbReference>
<dbReference type="PANTHER" id="PTHR21541:SF3">
    <property type="entry name" value="STRUCTURE-SPECIFIC ENDONUCLEASE SUBUNIT SLX4"/>
    <property type="match status" value="1"/>
</dbReference>
<feature type="compositionally biased region" description="Basic and acidic residues" evidence="9">
    <location>
        <begin position="924"/>
        <end position="933"/>
    </location>
</feature>
<evidence type="ECO:0000256" key="6">
    <source>
        <dbReference type="ARBA" id="ARBA00023242"/>
    </source>
</evidence>
<keyword evidence="10" id="KW-0030">Aminoacyl-tRNA synthetase</keyword>
<dbReference type="Pfam" id="PF00651">
    <property type="entry name" value="BTB"/>
    <property type="match status" value="1"/>
</dbReference>
<accession>A0A0P5WDE0</accession>
<feature type="compositionally biased region" description="Basic and acidic residues" evidence="9">
    <location>
        <begin position="664"/>
        <end position="674"/>
    </location>
</feature>
<feature type="region of interest" description="Disordered" evidence="9">
    <location>
        <begin position="917"/>
        <end position="966"/>
    </location>
</feature>
<keyword evidence="11" id="KW-1185">Reference proteome</keyword>
<keyword evidence="4" id="KW-0233">DNA recombination</keyword>
<comment type="similarity">
    <text evidence="2">Belongs to the SLX4 family.</text>
</comment>
<name>A0A0P5WDE0_9CRUS</name>
<feature type="compositionally biased region" description="Acidic residues" evidence="9">
    <location>
        <begin position="675"/>
        <end position="689"/>
    </location>
</feature>
<keyword evidence="3" id="KW-0227">DNA damage</keyword>
<evidence type="ECO:0000256" key="1">
    <source>
        <dbReference type="ARBA" id="ARBA00004123"/>
    </source>
</evidence>
<keyword evidence="8" id="KW-0175">Coiled coil</keyword>
<protein>
    <recommendedName>
        <fullName evidence="7">Structure-specific endonuclease subunit SLX4</fullName>
    </recommendedName>
</protein>
<dbReference type="PROSITE" id="PS50097">
    <property type="entry name" value="BTB"/>
    <property type="match status" value="1"/>
</dbReference>